<feature type="domain" description="Heparinase II/III-like C-terminal" evidence="6">
    <location>
        <begin position="554"/>
        <end position="677"/>
    </location>
</feature>
<dbReference type="AlphaFoldDB" id="A0A8F9XKB2"/>
<reference evidence="7" key="1">
    <citation type="submission" date="2021-08" db="EMBL/GenBank/DDBJ databases">
        <title>Genome of a novel bacterium of the phylum Verrucomicrobia, Oleiharenicola sp. KSB-15.</title>
        <authorList>
            <person name="Chung J.-H."/>
            <person name="Ahn J.-H."/>
            <person name="Yoon Y."/>
            <person name="Kim D.-Y."/>
            <person name="An S.-H."/>
            <person name="Park I."/>
            <person name="Yeon J."/>
        </authorList>
    </citation>
    <scope>NUCLEOTIDE SEQUENCE</scope>
    <source>
        <strain evidence="7">KSB-15</strain>
    </source>
</reference>
<evidence type="ECO:0000256" key="5">
    <source>
        <dbReference type="SAM" id="SignalP"/>
    </source>
</evidence>
<evidence type="ECO:0000256" key="4">
    <source>
        <dbReference type="ARBA" id="ARBA00023239"/>
    </source>
</evidence>
<proteinExistence type="predicted"/>
<name>A0A8F9XKB2_9BACT</name>
<dbReference type="RefSeq" id="WP_220161008.1">
    <property type="nucleotide sequence ID" value="NZ_CP080507.1"/>
</dbReference>
<dbReference type="Proteomes" id="UP000825051">
    <property type="component" value="Chromosome"/>
</dbReference>
<organism evidence="7 8">
    <name type="scientific">Horticoccus luteus</name>
    <dbReference type="NCBI Taxonomy" id="2862869"/>
    <lineage>
        <taxon>Bacteria</taxon>
        <taxon>Pseudomonadati</taxon>
        <taxon>Verrucomicrobiota</taxon>
        <taxon>Opitutia</taxon>
        <taxon>Opitutales</taxon>
        <taxon>Opitutaceae</taxon>
        <taxon>Horticoccus</taxon>
    </lineage>
</organism>
<comment type="subcellular location">
    <subcellularLocation>
        <location evidence="1">Periplasm</location>
    </subcellularLocation>
</comment>
<dbReference type="GO" id="GO:0016829">
    <property type="term" value="F:lyase activity"/>
    <property type="evidence" value="ECO:0007669"/>
    <property type="project" value="UniProtKB-KW"/>
</dbReference>
<sequence>MARILRTLGLSAALGAGAAALAAHTASDWKAEGEPRPPLPVGVVLPAVVRTPAFPLKDARTLFTEAEIAQARENVARYPAAQAVAAELKKEADYWAAWSDEALRDVVTSAEVPRAFDCSTEGCPVHGKKIFEVTQSTYPWIIDPKQPFKVTCPIGGESYPSNDYGKFYRSGFKDRSDFNGPYVDDGRGWVSPTGERYWFVAHANHWTWYWHPQADHHALIKAAESLGRTYLLTGEEVYAHKAAVLLARIAEVYPAMDYESQSRYGEILAAQHHERYVGKVVNAIWESYLVAQFAECYDAIWPTIDGDAALQKLYGKNGRDLRALIDANLLEEGIDAYYSKKTRGNYGMHQRSLLVLATVRQHGDNARYVRDVLDRPDGTMYLGLRFALYNLIWQDGQPYESPDYNATWISNLTAVAGLLPKLGRTAVEMPRLRRLLDAPLDLIAVGNFTPTIGDTGTVYGGIAEENTAAYQWGYRTYREPRFARFLAGTGAGGAAGFKTFESLLHPVIASPARGGSGGRVMPPQASRLISGYGVSLLNNAADTIGLSLYHGLHVTHFHYDRLNLELFAEGQPLLPDLGYPDGMNEMVPGLYAWSINTISHNTVTVDAAKAPGNVAGVVELQADGGWARAVAVSAPGTYPQCDVYRRTTVMVDADATHSYLVDVFDVRGGRQHDYSLHGPPGTFALAGGSWTEPARGTLAGEDVAVGEIYDDPVLGAKGYKGGYADYMGSGFQYLTHVQRLRAGEAVLDYTHEKSAAACVRIRLLAGDGQDVILAQARVSPVKWPQVLHYAIMRNKPAGPGARAVTSRFVSVIEPFESTPSITAAERIELPNGVGVKVQRANGETDVILVGEPGTRKQMSVGEHCLTSDARVVVGTLTKKLGWTRLWLADGTSAQMDGGPRVVARGWTGEVMAVDVKTGDVRVRGTDASQQVGVADLAGRIVSFGAGRRLANTVVGAKRAGGDVVLTLKDDVRLGLGQADGIAGKRVRMKTNFIRANAYRGATLMSAEGKHVGQVRAAGDDWFELAEAPAADWLGADTELWVVGMGAGDACEVPATGAWVRAER</sequence>
<evidence type="ECO:0000313" key="8">
    <source>
        <dbReference type="Proteomes" id="UP000825051"/>
    </source>
</evidence>
<dbReference type="EMBL" id="CP080507">
    <property type="protein sequence ID" value="QYM77904.1"/>
    <property type="molecule type" value="Genomic_DNA"/>
</dbReference>
<dbReference type="PANTHER" id="PTHR39210">
    <property type="entry name" value="HEPARIN-SULFATE LYASE"/>
    <property type="match status" value="1"/>
</dbReference>
<dbReference type="KEGG" id="ole:K0B96_11310"/>
<feature type="signal peptide" evidence="5">
    <location>
        <begin position="1"/>
        <end position="22"/>
    </location>
</feature>
<keyword evidence="8" id="KW-1185">Reference proteome</keyword>
<dbReference type="PANTHER" id="PTHR39210:SF1">
    <property type="entry name" value="HEPARIN-SULFATE LYASE"/>
    <property type="match status" value="1"/>
</dbReference>
<evidence type="ECO:0000256" key="3">
    <source>
        <dbReference type="ARBA" id="ARBA00022764"/>
    </source>
</evidence>
<dbReference type="InterPro" id="IPR008929">
    <property type="entry name" value="Chondroitin_lyas"/>
</dbReference>
<dbReference type="GO" id="GO:0042597">
    <property type="term" value="C:periplasmic space"/>
    <property type="evidence" value="ECO:0007669"/>
    <property type="project" value="UniProtKB-SubCell"/>
</dbReference>
<gene>
    <name evidence="7" type="ORF">K0B96_11310</name>
</gene>
<dbReference type="Gene3D" id="1.50.10.100">
    <property type="entry name" value="Chondroitin AC/alginate lyase"/>
    <property type="match status" value="1"/>
</dbReference>
<keyword evidence="2 5" id="KW-0732">Signal</keyword>
<keyword evidence="4" id="KW-0456">Lyase</keyword>
<dbReference type="Pfam" id="PF07940">
    <property type="entry name" value="Hepar_II_III_C"/>
    <property type="match status" value="1"/>
</dbReference>
<protein>
    <submittedName>
        <fullName evidence="7">Heparinase II/III-family protein</fullName>
    </submittedName>
</protein>
<accession>A0A8F9XKB2</accession>
<evidence type="ECO:0000256" key="1">
    <source>
        <dbReference type="ARBA" id="ARBA00004418"/>
    </source>
</evidence>
<evidence type="ECO:0000313" key="7">
    <source>
        <dbReference type="EMBL" id="QYM77904.1"/>
    </source>
</evidence>
<dbReference type="Gene3D" id="2.70.98.70">
    <property type="match status" value="1"/>
</dbReference>
<evidence type="ECO:0000256" key="2">
    <source>
        <dbReference type="ARBA" id="ARBA00022729"/>
    </source>
</evidence>
<keyword evidence="3" id="KW-0574">Periplasm</keyword>
<feature type="chain" id="PRO_5034073934" evidence="5">
    <location>
        <begin position="23"/>
        <end position="1063"/>
    </location>
</feature>
<evidence type="ECO:0000259" key="6">
    <source>
        <dbReference type="Pfam" id="PF07940"/>
    </source>
</evidence>
<dbReference type="InterPro" id="IPR012480">
    <property type="entry name" value="Hepar_II_III_C"/>
</dbReference>